<feature type="region of interest" description="Disordered" evidence="1">
    <location>
        <begin position="181"/>
        <end position="206"/>
    </location>
</feature>
<dbReference type="RefSeq" id="XP_051363835.1">
    <property type="nucleotide sequence ID" value="XM_051504747.1"/>
</dbReference>
<dbReference type="Proteomes" id="UP001055219">
    <property type="component" value="Unassembled WGS sequence"/>
</dbReference>
<gene>
    <name evidence="3" type="ORF">J7T54_002140</name>
</gene>
<keyword evidence="2" id="KW-0472">Membrane</keyword>
<comment type="caution">
    <text evidence="3">The sequence shown here is derived from an EMBL/GenBank/DDBJ whole genome shotgun (WGS) entry which is preliminary data.</text>
</comment>
<reference evidence="3" key="1">
    <citation type="journal article" date="2021" name="J Fungi (Basel)">
        <title>Genomic and Metabolomic Analyses of the Marine Fungus Emericellopsis cladophorae: Insights into Saltwater Adaptability Mechanisms and Its Biosynthetic Potential.</title>
        <authorList>
            <person name="Goncalves M.F.M."/>
            <person name="Hilario S."/>
            <person name="Van de Peer Y."/>
            <person name="Esteves A.C."/>
            <person name="Alves A."/>
        </authorList>
    </citation>
    <scope>NUCLEOTIDE SEQUENCE</scope>
    <source>
        <strain evidence="3">MUM 19.33</strain>
    </source>
</reference>
<dbReference type="OrthoDB" id="5426678at2759"/>
<organism evidence="3 4">
    <name type="scientific">Emericellopsis cladophorae</name>
    <dbReference type="NCBI Taxonomy" id="2686198"/>
    <lineage>
        <taxon>Eukaryota</taxon>
        <taxon>Fungi</taxon>
        <taxon>Dikarya</taxon>
        <taxon>Ascomycota</taxon>
        <taxon>Pezizomycotina</taxon>
        <taxon>Sordariomycetes</taxon>
        <taxon>Hypocreomycetidae</taxon>
        <taxon>Hypocreales</taxon>
        <taxon>Bionectriaceae</taxon>
        <taxon>Emericellopsis</taxon>
    </lineage>
</organism>
<dbReference type="CDD" id="cd12087">
    <property type="entry name" value="TM_EGFR-like"/>
    <property type="match status" value="1"/>
</dbReference>
<protein>
    <submittedName>
        <fullName evidence="3">Uncharacterized protein</fullName>
    </submittedName>
</protein>
<proteinExistence type="predicted"/>
<feature type="region of interest" description="Disordered" evidence="1">
    <location>
        <begin position="277"/>
        <end position="308"/>
    </location>
</feature>
<keyword evidence="2" id="KW-0812">Transmembrane</keyword>
<accession>A0A9P9Y3R4</accession>
<dbReference type="GeneID" id="75828654"/>
<feature type="transmembrane region" description="Helical" evidence="2">
    <location>
        <begin position="150"/>
        <end position="173"/>
    </location>
</feature>
<evidence type="ECO:0000313" key="3">
    <source>
        <dbReference type="EMBL" id="KAI6782979.1"/>
    </source>
</evidence>
<evidence type="ECO:0000256" key="1">
    <source>
        <dbReference type="SAM" id="MobiDB-lite"/>
    </source>
</evidence>
<dbReference type="EMBL" id="JAGIXG020000010">
    <property type="protein sequence ID" value="KAI6782979.1"/>
    <property type="molecule type" value="Genomic_DNA"/>
</dbReference>
<feature type="region of interest" description="Disordered" evidence="1">
    <location>
        <begin position="328"/>
        <end position="445"/>
    </location>
</feature>
<dbReference type="AlphaFoldDB" id="A0A9P9Y3R4"/>
<sequence>MRRLGLLDGDNLRYAVSTCLYDYPKSGKNRQINSPCVTEYACEPLDTPVTGDELDSKNEDTWNYCEADDGSFKKSTVWTCVNCLRVEQYTYLANFMVALQAGCEQKPEKGHIASLSGSVFSNSPINITEPVVDIRTKPKGAGSNELTTGAIVGIAVGVGLFLVGGVALLFMYYRRQRQMKRNEKSSFERRDSDYGATPDPILPPGNGKMTASLRSYTPQNGYDTKGQVVTSGEYDDKLEEDCGLSKINYAFDPRSRFRGPGSALPSHEAYIPRGVAQLRPGAGGGLARSRDDSPHRGHERAHTVGSMTMQTCLNSSSGAIQAADHAAIRAPPPASRRTASVDGLPGLPPPPPGPPPAPSTSVPPPPPGSPPKGHSKTPSIGLPSLRRLRGAKQYTPPTVEDVTRDASMSISQPVMRSGSRFKDKPLQGGSVYATDGRVPNSDAANGYVEVPMRSGKSTLYGY</sequence>
<name>A0A9P9Y3R4_9HYPO</name>
<reference evidence="3" key="2">
    <citation type="submission" date="2022-07" db="EMBL/GenBank/DDBJ databases">
        <authorList>
            <person name="Goncalves M.F.M."/>
            <person name="Hilario S."/>
            <person name="Van De Peer Y."/>
            <person name="Esteves A.C."/>
            <person name="Alves A."/>
        </authorList>
    </citation>
    <scope>NUCLEOTIDE SEQUENCE</scope>
    <source>
        <strain evidence="3">MUM 19.33</strain>
    </source>
</reference>
<evidence type="ECO:0000313" key="4">
    <source>
        <dbReference type="Proteomes" id="UP001055219"/>
    </source>
</evidence>
<feature type="compositionally biased region" description="Pro residues" evidence="1">
    <location>
        <begin position="346"/>
        <end position="370"/>
    </location>
</feature>
<evidence type="ECO:0000256" key="2">
    <source>
        <dbReference type="SAM" id="Phobius"/>
    </source>
</evidence>
<feature type="compositionally biased region" description="Basic and acidic residues" evidence="1">
    <location>
        <begin position="181"/>
        <end position="193"/>
    </location>
</feature>
<keyword evidence="2" id="KW-1133">Transmembrane helix</keyword>
<keyword evidence="4" id="KW-1185">Reference proteome</keyword>
<feature type="compositionally biased region" description="Basic and acidic residues" evidence="1">
    <location>
        <begin position="288"/>
        <end position="302"/>
    </location>
</feature>